<evidence type="ECO:0000256" key="6">
    <source>
        <dbReference type="ARBA" id="ARBA00023136"/>
    </source>
</evidence>
<dbReference type="Gene3D" id="2.170.130.10">
    <property type="entry name" value="TonB-dependent receptor, plug domain"/>
    <property type="match status" value="1"/>
</dbReference>
<dbReference type="NCBIfam" id="TIGR04056">
    <property type="entry name" value="OMP_RagA_SusC"/>
    <property type="match status" value="1"/>
</dbReference>
<sequence length="1151" mass="127334">MKMTFLLLFAFCLQLSANSYAQHVTYSGRNVSLEQVFMAIEKQTGNVVLVSKQLLKESKPVTVAAENMPLQRFLSMVLKDQSMEYTLEKQTVFIKKKPMPMAAPVPVTPVFLPVSGVVLDSLGTPLAGATIRVKGKDVTAVCNANGQFNIQADAGDVLVISFLGHRTLEHRVAGSTPLMITLYPESTTMAGIAVTVNTGYQSIPRDRATGSFSIVTAKQLENKLRPDLIAALEGQVAGMVLKKEGTVEIRGISTFNAESAPLVIVDGYPLSGGMETLNVDNIESVTVLKDGVAASIYGARSSNGVIVVTTKQGRKGALNVSYNGSVGIIQAPDLSYLRRSSAKDYIEAEEDLFNQDPVTPGFYYDNNMAISRVTYLLLAKARGLKPAADVDAEIAQLKQNDGLGQLQDYFFRNQLTQQHNISLSGGSDKNQAAATLKYITNRGNTLHTSNNRLIADVRNDWKPARWLNVRLLTNVNYSTGKAPMRSANDFLSYYQNFYLHPYDLVVDPQTGKYADVFGINPNLAGRFAGLSGMKPVNYNPLQDLAMETTRTQNLQLRFTGGINVQLAKGLTLDAGGSWTRGNAFTRSLSGANSFRMRTAYNAGTSVSNPSKHYIPDGDMLTESRNVNQAYTLRAQMNYNRTFGAHSVIALAGTEVTRDIRDYNTYPTRFGYNDQAGTFATFNYADYNAGLYNADMVSTSLRAQSPVNIGSMEFRDNRFASWYANASYEYDQRFLVSGSIRLDQTNFFGTDPRYRYKPLWSAGGTYKLSNEDFYDVPWLTKLHVRGSFGINGNISLTTGPFLIVTPGVYSNLTGDISYSITSPPNKSLRWEKTGTTNLAVDLTLLSRLNLSVDYYQRRSDNLLAANAVDPTIGYANLVQNVGRINNNGIELALDGNVMKQGGFTWHVLGTMAYNDNKVVEYNTLYTSPSSLTMYPINREGYPLSAVFSYRGAGVDNNGNGLYFNKNGEAIKGASVVMDDVVFNGSVRPKMMYSLTNTFNYKNFELSFMVLAKTGGVLRKYTYESYSLQHADVAKRWRKPGDEKTTIYPKLAPFSEDMFYFGYSDTFVESANYLKLRDASLTYNFDHKLIRRIGMNNASLTLMGRNLLLLAANSDKRDPEAYELNASDPINAELGFTPFRPMPEVYLGLRVNF</sequence>
<feature type="domain" description="TonB-dependent receptor-like beta-barrel" evidence="11">
    <location>
        <begin position="620"/>
        <end position="1105"/>
    </location>
</feature>
<feature type="chain" id="PRO_5046565425" evidence="10">
    <location>
        <begin position="22"/>
        <end position="1151"/>
    </location>
</feature>
<feature type="domain" description="TonB-dependent receptor plug" evidence="12">
    <location>
        <begin position="207"/>
        <end position="305"/>
    </location>
</feature>
<dbReference type="InterPro" id="IPR036942">
    <property type="entry name" value="Beta-barrel_TonB_sf"/>
</dbReference>
<comment type="subcellular location">
    <subcellularLocation>
        <location evidence="1 8">Cell outer membrane</location>
        <topology evidence="1 8">Multi-pass membrane protein</topology>
    </subcellularLocation>
</comment>
<evidence type="ECO:0000256" key="7">
    <source>
        <dbReference type="ARBA" id="ARBA00023237"/>
    </source>
</evidence>
<evidence type="ECO:0000256" key="10">
    <source>
        <dbReference type="SAM" id="SignalP"/>
    </source>
</evidence>
<dbReference type="InterPro" id="IPR039426">
    <property type="entry name" value="TonB-dep_rcpt-like"/>
</dbReference>
<dbReference type="InterPro" id="IPR023996">
    <property type="entry name" value="TonB-dep_OMP_SusC/RagA"/>
</dbReference>
<dbReference type="Pfam" id="PF00593">
    <property type="entry name" value="TonB_dep_Rec_b-barrel"/>
    <property type="match status" value="1"/>
</dbReference>
<dbReference type="SUPFAM" id="SSF56935">
    <property type="entry name" value="Porins"/>
    <property type="match status" value="1"/>
</dbReference>
<evidence type="ECO:0000256" key="5">
    <source>
        <dbReference type="ARBA" id="ARBA00023077"/>
    </source>
</evidence>
<dbReference type="Gene3D" id="2.60.40.1120">
    <property type="entry name" value="Carboxypeptidase-like, regulatory domain"/>
    <property type="match status" value="1"/>
</dbReference>
<keyword evidence="4 8" id="KW-0812">Transmembrane</keyword>
<protein>
    <submittedName>
        <fullName evidence="13">SusC/RagA family TonB-linked outer membrane protein</fullName>
    </submittedName>
</protein>
<feature type="signal peptide" evidence="10">
    <location>
        <begin position="1"/>
        <end position="21"/>
    </location>
</feature>
<keyword evidence="2 8" id="KW-0813">Transport</keyword>
<accession>A0ABY6IVH7</accession>
<dbReference type="EMBL" id="CP107006">
    <property type="protein sequence ID" value="UYQ91228.1"/>
    <property type="molecule type" value="Genomic_DNA"/>
</dbReference>
<dbReference type="Gene3D" id="2.40.170.20">
    <property type="entry name" value="TonB-dependent receptor, beta-barrel domain"/>
    <property type="match status" value="1"/>
</dbReference>
<dbReference type="RefSeq" id="WP_264279697.1">
    <property type="nucleotide sequence ID" value="NZ_CP107006.1"/>
</dbReference>
<evidence type="ECO:0000256" key="8">
    <source>
        <dbReference type="PROSITE-ProRule" id="PRU01360"/>
    </source>
</evidence>
<keyword evidence="3 8" id="KW-1134">Transmembrane beta strand</keyword>
<dbReference type="Proteomes" id="UP001162741">
    <property type="component" value="Chromosome"/>
</dbReference>
<dbReference type="InterPro" id="IPR023997">
    <property type="entry name" value="TonB-dep_OMP_SusC/RagA_CS"/>
</dbReference>
<keyword evidence="14" id="KW-1185">Reference proteome</keyword>
<evidence type="ECO:0000256" key="2">
    <source>
        <dbReference type="ARBA" id="ARBA00022448"/>
    </source>
</evidence>
<dbReference type="InterPro" id="IPR012910">
    <property type="entry name" value="Plug_dom"/>
</dbReference>
<comment type="similarity">
    <text evidence="8 9">Belongs to the TonB-dependent receptor family.</text>
</comment>
<keyword evidence="5 9" id="KW-0798">TonB box</keyword>
<dbReference type="Pfam" id="PF07715">
    <property type="entry name" value="Plug"/>
    <property type="match status" value="1"/>
</dbReference>
<dbReference type="Pfam" id="PF13715">
    <property type="entry name" value="CarbopepD_reg_2"/>
    <property type="match status" value="1"/>
</dbReference>
<evidence type="ECO:0000313" key="14">
    <source>
        <dbReference type="Proteomes" id="UP001162741"/>
    </source>
</evidence>
<evidence type="ECO:0000256" key="3">
    <source>
        <dbReference type="ARBA" id="ARBA00022452"/>
    </source>
</evidence>
<evidence type="ECO:0000256" key="4">
    <source>
        <dbReference type="ARBA" id="ARBA00022692"/>
    </source>
</evidence>
<reference evidence="13" key="1">
    <citation type="submission" date="2022-10" db="EMBL/GenBank/DDBJ databases">
        <title>Chitinophaga sp. nov., isolated from soil.</title>
        <authorList>
            <person name="Jeon C.O."/>
        </authorList>
    </citation>
    <scope>NUCLEOTIDE SEQUENCE</scope>
    <source>
        <strain evidence="13">R8</strain>
    </source>
</reference>
<keyword evidence="6 8" id="KW-0472">Membrane</keyword>
<evidence type="ECO:0000259" key="11">
    <source>
        <dbReference type="Pfam" id="PF00593"/>
    </source>
</evidence>
<organism evidence="13 14">
    <name type="scientific">Chitinophaga horti</name>
    <dbReference type="NCBI Taxonomy" id="2920382"/>
    <lineage>
        <taxon>Bacteria</taxon>
        <taxon>Pseudomonadati</taxon>
        <taxon>Bacteroidota</taxon>
        <taxon>Chitinophagia</taxon>
        <taxon>Chitinophagales</taxon>
        <taxon>Chitinophagaceae</taxon>
        <taxon>Chitinophaga</taxon>
    </lineage>
</organism>
<keyword evidence="10" id="KW-0732">Signal</keyword>
<keyword evidence="7 8" id="KW-0998">Cell outer membrane</keyword>
<evidence type="ECO:0000313" key="13">
    <source>
        <dbReference type="EMBL" id="UYQ91228.1"/>
    </source>
</evidence>
<dbReference type="InterPro" id="IPR008969">
    <property type="entry name" value="CarboxyPept-like_regulatory"/>
</dbReference>
<dbReference type="NCBIfam" id="TIGR04057">
    <property type="entry name" value="SusC_RagA_signa"/>
    <property type="match status" value="1"/>
</dbReference>
<name>A0ABY6IVH7_9BACT</name>
<gene>
    <name evidence="13" type="ORF">MKQ68_14120</name>
</gene>
<proteinExistence type="inferred from homology"/>
<evidence type="ECO:0000259" key="12">
    <source>
        <dbReference type="Pfam" id="PF07715"/>
    </source>
</evidence>
<dbReference type="PROSITE" id="PS52016">
    <property type="entry name" value="TONB_DEPENDENT_REC_3"/>
    <property type="match status" value="1"/>
</dbReference>
<evidence type="ECO:0000256" key="1">
    <source>
        <dbReference type="ARBA" id="ARBA00004571"/>
    </source>
</evidence>
<dbReference type="SUPFAM" id="SSF49464">
    <property type="entry name" value="Carboxypeptidase regulatory domain-like"/>
    <property type="match status" value="1"/>
</dbReference>
<dbReference type="InterPro" id="IPR037066">
    <property type="entry name" value="Plug_dom_sf"/>
</dbReference>
<evidence type="ECO:0000256" key="9">
    <source>
        <dbReference type="RuleBase" id="RU003357"/>
    </source>
</evidence>
<dbReference type="InterPro" id="IPR000531">
    <property type="entry name" value="Beta-barrel_TonB"/>
</dbReference>